<reference evidence="9 10" key="1">
    <citation type="submission" date="2021-04" db="EMBL/GenBank/DDBJ databases">
        <title>Nocardia tengchongensis.</title>
        <authorList>
            <person name="Zhuang k."/>
            <person name="Ran Y."/>
            <person name="Li W."/>
        </authorList>
    </citation>
    <scope>NUCLEOTIDE SEQUENCE [LARGE SCALE GENOMIC DNA]</scope>
    <source>
        <strain evidence="9 10">CFH S0057</strain>
    </source>
</reference>
<dbReference type="PANTHER" id="PTHR30047">
    <property type="entry name" value="HIGH-AFFINITY CHOLINE TRANSPORT PROTEIN-RELATED"/>
    <property type="match status" value="1"/>
</dbReference>
<gene>
    <name evidence="9" type="ORF">KHQ06_14370</name>
</gene>
<evidence type="ECO:0000256" key="3">
    <source>
        <dbReference type="ARBA" id="ARBA00022448"/>
    </source>
</evidence>
<organism evidence="9 10">
    <name type="scientific">Nocardia tengchongensis</name>
    <dbReference type="NCBI Taxonomy" id="2055889"/>
    <lineage>
        <taxon>Bacteria</taxon>
        <taxon>Bacillati</taxon>
        <taxon>Actinomycetota</taxon>
        <taxon>Actinomycetes</taxon>
        <taxon>Mycobacteriales</taxon>
        <taxon>Nocardiaceae</taxon>
        <taxon>Nocardia</taxon>
    </lineage>
</organism>
<keyword evidence="5 8" id="KW-0812">Transmembrane</keyword>
<proteinExistence type="inferred from homology"/>
<evidence type="ECO:0000256" key="4">
    <source>
        <dbReference type="ARBA" id="ARBA00022475"/>
    </source>
</evidence>
<evidence type="ECO:0000256" key="2">
    <source>
        <dbReference type="ARBA" id="ARBA00005658"/>
    </source>
</evidence>
<dbReference type="EMBL" id="CP074371">
    <property type="protein sequence ID" value="QVI23886.1"/>
    <property type="molecule type" value="Genomic_DNA"/>
</dbReference>
<dbReference type="InterPro" id="IPR000060">
    <property type="entry name" value="BCCT_transptr"/>
</dbReference>
<evidence type="ECO:0000256" key="6">
    <source>
        <dbReference type="ARBA" id="ARBA00022989"/>
    </source>
</evidence>
<keyword evidence="6 8" id="KW-1133">Transmembrane helix</keyword>
<comment type="similarity">
    <text evidence="2">Belongs to the BCCT transporter (TC 2.A.15) family.</text>
</comment>
<keyword evidence="3" id="KW-0813">Transport</keyword>
<keyword evidence="4" id="KW-1003">Cell membrane</keyword>
<evidence type="ECO:0000256" key="1">
    <source>
        <dbReference type="ARBA" id="ARBA00004651"/>
    </source>
</evidence>
<name>A0ABX8CVG4_9NOCA</name>
<dbReference type="PANTHER" id="PTHR30047:SF7">
    <property type="entry name" value="HIGH-AFFINITY CHOLINE TRANSPORT PROTEIN"/>
    <property type="match status" value="1"/>
</dbReference>
<protein>
    <submittedName>
        <fullName evidence="9">BCCT family transporter</fullName>
    </submittedName>
</protein>
<dbReference type="Proteomes" id="UP000683310">
    <property type="component" value="Chromosome"/>
</dbReference>
<feature type="transmembrane region" description="Helical" evidence="8">
    <location>
        <begin position="40"/>
        <end position="58"/>
    </location>
</feature>
<comment type="subcellular location">
    <subcellularLocation>
        <location evidence="1">Cell membrane</location>
        <topology evidence="1">Multi-pass membrane protein</topology>
    </subcellularLocation>
</comment>
<keyword evidence="7 8" id="KW-0472">Membrane</keyword>
<evidence type="ECO:0000313" key="10">
    <source>
        <dbReference type="Proteomes" id="UP000683310"/>
    </source>
</evidence>
<dbReference type="Pfam" id="PF02028">
    <property type="entry name" value="BCCT"/>
    <property type="match status" value="1"/>
</dbReference>
<evidence type="ECO:0000313" key="9">
    <source>
        <dbReference type="EMBL" id="QVI23886.1"/>
    </source>
</evidence>
<accession>A0ABX8CVG4</accession>
<evidence type="ECO:0000256" key="8">
    <source>
        <dbReference type="SAM" id="Phobius"/>
    </source>
</evidence>
<evidence type="ECO:0000256" key="5">
    <source>
        <dbReference type="ARBA" id="ARBA00022692"/>
    </source>
</evidence>
<sequence length="220" mass="24334">MFWPSAIVVTAFTVYAIVFRDTAARQAKTLQDNVIGGFGWYYIVIVSLFVVFAIWLGLGRFGDITLGEDGEKAEYSIALGFPCCSRRAWGSAWCSGAWPNRCSTTTTPAPASGPPRRSARIRPWCRRSCTGASTRGPSTWWSGWPSRTRSTARAGRCRSGGRWNRLRATRSRAGAVMSSTWSRSSARCSAWPPRWAWACCRSRRGSIIKAGCTNRAKACR</sequence>
<keyword evidence="10" id="KW-1185">Reference proteome</keyword>
<evidence type="ECO:0000256" key="7">
    <source>
        <dbReference type="ARBA" id="ARBA00023136"/>
    </source>
</evidence>